<sequence length="231" mass="24758">MATTAVSSHPSKVAASTSLENSGIGTGTSTGTSTGTPTGTPSRTPISVSAKQQGEVHVFGTLQHTGPPVQDDVPGLYRDARVRNPVPSKLKGRTDSRKGNFGVMHIDLPTTNETQDRVAAAKRTSEGTQLAAKLAQTDRYVAFKRSKYTYRPEDQAAPNPPKHDGYQQRTLPLTVAETKAEQARLLVLLRNLSPALVVDQICKALAFFGGFSDAQPSPLVRGRSRVLSTHR</sequence>
<proteinExistence type="predicted"/>
<name>A0A5Q4BZG6_9PEZI</name>
<feature type="compositionally biased region" description="Low complexity" evidence="1">
    <location>
        <begin position="27"/>
        <end position="47"/>
    </location>
</feature>
<comment type="caution">
    <text evidence="2">The sequence shown here is derived from an EMBL/GenBank/DDBJ whole genome shotgun (WGS) entry which is preliminary data.</text>
</comment>
<dbReference type="EMBL" id="PUHP01000167">
    <property type="protein sequence ID" value="TQN72500.1"/>
    <property type="molecule type" value="Genomic_DNA"/>
</dbReference>
<gene>
    <name evidence="2" type="ORF">CSHISOI_02933</name>
</gene>
<keyword evidence="3" id="KW-1185">Reference proteome</keyword>
<dbReference type="Proteomes" id="UP000326340">
    <property type="component" value="Unassembled WGS sequence"/>
</dbReference>
<evidence type="ECO:0000256" key="1">
    <source>
        <dbReference type="SAM" id="MobiDB-lite"/>
    </source>
</evidence>
<organism evidence="2 3">
    <name type="scientific">Colletotrichum shisoi</name>
    <dbReference type="NCBI Taxonomy" id="2078593"/>
    <lineage>
        <taxon>Eukaryota</taxon>
        <taxon>Fungi</taxon>
        <taxon>Dikarya</taxon>
        <taxon>Ascomycota</taxon>
        <taxon>Pezizomycotina</taxon>
        <taxon>Sordariomycetes</taxon>
        <taxon>Hypocreomycetidae</taxon>
        <taxon>Glomerellales</taxon>
        <taxon>Glomerellaceae</taxon>
        <taxon>Colletotrichum</taxon>
        <taxon>Colletotrichum destructivum species complex</taxon>
    </lineage>
</organism>
<dbReference type="OrthoDB" id="5243398at2759"/>
<evidence type="ECO:0000313" key="2">
    <source>
        <dbReference type="EMBL" id="TQN72500.1"/>
    </source>
</evidence>
<accession>A0A5Q4BZG6</accession>
<reference evidence="2 3" key="1">
    <citation type="journal article" date="2019" name="Sci. Rep.">
        <title>Colletotrichum shisoi sp. nov., an anthracnose pathogen of Perilla frutescens in Japan: molecular phylogenetic, morphological and genomic evidence.</title>
        <authorList>
            <person name="Gan P."/>
            <person name="Tsushima A."/>
            <person name="Hiroyama R."/>
            <person name="Narusaka M."/>
            <person name="Takano Y."/>
            <person name="Narusaka Y."/>
            <person name="Kawaradani M."/>
            <person name="Damm U."/>
            <person name="Shirasu K."/>
        </authorList>
    </citation>
    <scope>NUCLEOTIDE SEQUENCE [LARGE SCALE GENOMIC DNA]</scope>
    <source>
        <strain evidence="2 3">PG-2018a</strain>
    </source>
</reference>
<feature type="compositionally biased region" description="Polar residues" evidence="1">
    <location>
        <begin position="1"/>
        <end position="21"/>
    </location>
</feature>
<protein>
    <submittedName>
        <fullName evidence="2">Uncharacterized protein</fullName>
    </submittedName>
</protein>
<dbReference type="AlphaFoldDB" id="A0A5Q4BZG6"/>
<feature type="region of interest" description="Disordered" evidence="1">
    <location>
        <begin position="1"/>
        <end position="54"/>
    </location>
</feature>
<evidence type="ECO:0000313" key="3">
    <source>
        <dbReference type="Proteomes" id="UP000326340"/>
    </source>
</evidence>